<dbReference type="SUPFAM" id="SSF56349">
    <property type="entry name" value="DNA breaking-rejoining enzymes"/>
    <property type="match status" value="1"/>
</dbReference>
<evidence type="ECO:0000256" key="4">
    <source>
        <dbReference type="ARBA" id="ARBA00023172"/>
    </source>
</evidence>
<evidence type="ECO:0000313" key="9">
    <source>
        <dbReference type="EMBL" id="QPR31578.1"/>
    </source>
</evidence>
<dbReference type="InterPro" id="IPR002104">
    <property type="entry name" value="Integrase_catalytic"/>
</dbReference>
<dbReference type="EMBL" id="CP065628">
    <property type="protein sequence ID" value="QPR31578.1"/>
    <property type="molecule type" value="Genomic_DNA"/>
</dbReference>
<dbReference type="PROSITE" id="PS51898">
    <property type="entry name" value="TYR_RECOMBINASE"/>
    <property type="match status" value="1"/>
</dbReference>
<protein>
    <submittedName>
        <fullName evidence="9">Site-specific integrase</fullName>
    </submittedName>
</protein>
<dbReference type="RefSeq" id="WP_197915182.1">
    <property type="nucleotide sequence ID" value="NZ_CP065628.1"/>
</dbReference>
<dbReference type="PANTHER" id="PTHR30629:SF2">
    <property type="entry name" value="PROPHAGE INTEGRASE INTS-RELATED"/>
    <property type="match status" value="1"/>
</dbReference>
<dbReference type="EMBL" id="CP066023">
    <property type="protein sequence ID" value="QQB83458.1"/>
    <property type="molecule type" value="Genomic_DNA"/>
</dbReference>
<feature type="domain" description="Core-binding (CB)" evidence="8">
    <location>
        <begin position="79"/>
        <end position="160"/>
    </location>
</feature>
<keyword evidence="2" id="KW-0229">DNA integration</keyword>
<keyword evidence="12" id="KW-1185">Reference proteome</keyword>
<evidence type="ECO:0000256" key="3">
    <source>
        <dbReference type="ARBA" id="ARBA00023125"/>
    </source>
</evidence>
<evidence type="ECO:0000256" key="6">
    <source>
        <dbReference type="SAM" id="MobiDB-lite"/>
    </source>
</evidence>
<dbReference type="Pfam" id="PF00589">
    <property type="entry name" value="Phage_integrase"/>
    <property type="match status" value="1"/>
</dbReference>
<dbReference type="GO" id="GO:0015074">
    <property type="term" value="P:DNA integration"/>
    <property type="evidence" value="ECO:0007669"/>
    <property type="project" value="UniProtKB-KW"/>
</dbReference>
<reference evidence="11 12" key="1">
    <citation type="submission" date="2020-12" db="EMBL/GenBank/DDBJ databases">
        <title>FDA dAtabase for Regulatory Grade micrObial Sequences (FDA-ARGOS): Supporting development and validation of Infectious Disease Dx tests.</title>
        <authorList>
            <person name="Sproer C."/>
            <person name="Gronow S."/>
            <person name="Severitt S."/>
            <person name="Schroder I."/>
            <person name="Tallon L."/>
            <person name="Sadzewicz L."/>
            <person name="Zhao X."/>
            <person name="Boylan J."/>
            <person name="Ott S."/>
            <person name="Bowen H."/>
            <person name="Vavikolanu K."/>
            <person name="Mehta A."/>
            <person name="Aluvathingal J."/>
            <person name="Nadendla S."/>
            <person name="Lowell S."/>
            <person name="Myers T."/>
            <person name="Yan Y."/>
            <person name="Sichtig H."/>
        </authorList>
    </citation>
    <scope>NUCLEOTIDE SEQUENCE [LARGE SCALE GENOMIC DNA]</scope>
    <source>
        <strain evidence="9 11">FDAARGOS_938</strain>
        <strain evidence="10 12">FDAARGOS_991</strain>
    </source>
</reference>
<evidence type="ECO:0000313" key="10">
    <source>
        <dbReference type="EMBL" id="QQB83458.1"/>
    </source>
</evidence>
<evidence type="ECO:0000313" key="12">
    <source>
        <dbReference type="Proteomes" id="UP000595198"/>
    </source>
</evidence>
<proteinExistence type="inferred from homology"/>
<dbReference type="PANTHER" id="PTHR30629">
    <property type="entry name" value="PROPHAGE INTEGRASE"/>
    <property type="match status" value="1"/>
</dbReference>
<dbReference type="GO" id="GO:0003677">
    <property type="term" value="F:DNA binding"/>
    <property type="evidence" value="ECO:0007669"/>
    <property type="project" value="UniProtKB-UniRule"/>
</dbReference>
<evidence type="ECO:0000256" key="5">
    <source>
        <dbReference type="PROSITE-ProRule" id="PRU01248"/>
    </source>
</evidence>
<dbReference type="InterPro" id="IPR010998">
    <property type="entry name" value="Integrase_recombinase_N"/>
</dbReference>
<gene>
    <name evidence="9" type="ORF">I6G95_03835</name>
    <name evidence="10" type="ORF">I6H48_04415</name>
</gene>
<feature type="region of interest" description="Disordered" evidence="6">
    <location>
        <begin position="1"/>
        <end position="28"/>
    </location>
</feature>
<dbReference type="PROSITE" id="PS51900">
    <property type="entry name" value="CB"/>
    <property type="match status" value="1"/>
</dbReference>
<name>A0AB37GK84_CORAY</name>
<dbReference type="Gene3D" id="1.10.443.10">
    <property type="entry name" value="Intergrase catalytic core"/>
    <property type="match status" value="1"/>
</dbReference>
<keyword evidence="3 5" id="KW-0238">DNA-binding</keyword>
<dbReference type="Proteomes" id="UP000594774">
    <property type="component" value="Chromosome"/>
</dbReference>
<dbReference type="InterPro" id="IPR013762">
    <property type="entry name" value="Integrase-like_cat_sf"/>
</dbReference>
<dbReference type="InterPro" id="IPR044068">
    <property type="entry name" value="CB"/>
</dbReference>
<evidence type="ECO:0000313" key="11">
    <source>
        <dbReference type="Proteomes" id="UP000594774"/>
    </source>
</evidence>
<comment type="similarity">
    <text evidence="1">Belongs to the 'phage' integrase family.</text>
</comment>
<dbReference type="InterPro" id="IPR011010">
    <property type="entry name" value="DNA_brk_join_enz"/>
</dbReference>
<evidence type="ECO:0000259" key="7">
    <source>
        <dbReference type="PROSITE" id="PS51898"/>
    </source>
</evidence>
<evidence type="ECO:0000259" key="8">
    <source>
        <dbReference type="PROSITE" id="PS51900"/>
    </source>
</evidence>
<dbReference type="GO" id="GO:0006310">
    <property type="term" value="P:DNA recombination"/>
    <property type="evidence" value="ECO:0007669"/>
    <property type="project" value="UniProtKB-KW"/>
</dbReference>
<sequence>MVQKRHAGNAQVFNRWKNKDGTPSSVAGKGKKYAVRWIDNDGKQRQKSFTLRKEADEYKESLIIQFSDGTYVSSRRSNKTIGEVHQEWKRTQVHLKESTQNTREVTWRVHVAPRWESALLAEVRRSDVLQWVADLQENDIGAETIENALGVLRMVLQYAIDDGRLRVNPCADVSAPPRKIRPRPYLTVTQVEALADEIHYGGNFIRVLAYTGLRWGEMAGLTPAAVNLETKRLNIFQTVSKGLKGRVGVGTPKSHEIRSVPFPEVLLEVFRDACEGKARDELIFTSPEGRLLRGDSYRPRQLQPALEALRKTKEHENFPSITLHDLRHTAASLAVSAGANVKTVQRMLGHKSAAMTLDTYADLFDTDLDDVASRMNLLINSEAIVK</sequence>
<dbReference type="InterPro" id="IPR050808">
    <property type="entry name" value="Phage_Integrase"/>
</dbReference>
<dbReference type="Proteomes" id="UP000595198">
    <property type="component" value="Chromosome"/>
</dbReference>
<keyword evidence="4" id="KW-0233">DNA recombination</keyword>
<dbReference type="CDD" id="cd01189">
    <property type="entry name" value="INT_ICEBs1_C_like"/>
    <property type="match status" value="1"/>
</dbReference>
<dbReference type="Gene3D" id="1.10.150.130">
    <property type="match status" value="1"/>
</dbReference>
<feature type="domain" description="Tyr recombinase" evidence="7">
    <location>
        <begin position="181"/>
        <end position="373"/>
    </location>
</feature>
<dbReference type="AlphaFoldDB" id="A0AB37GK84"/>
<accession>A0AB37GK84</accession>
<evidence type="ECO:0000256" key="1">
    <source>
        <dbReference type="ARBA" id="ARBA00008857"/>
    </source>
</evidence>
<evidence type="ECO:0000256" key="2">
    <source>
        <dbReference type="ARBA" id="ARBA00022908"/>
    </source>
</evidence>
<organism evidence="9 11">
    <name type="scientific">Corynebacterium amycolatum</name>
    <dbReference type="NCBI Taxonomy" id="43765"/>
    <lineage>
        <taxon>Bacteria</taxon>
        <taxon>Bacillati</taxon>
        <taxon>Actinomycetota</taxon>
        <taxon>Actinomycetes</taxon>
        <taxon>Mycobacteriales</taxon>
        <taxon>Corynebacteriaceae</taxon>
        <taxon>Corynebacterium</taxon>
    </lineage>
</organism>